<comment type="similarity">
    <text evidence="8">Belongs to the aldehyde dehydrogenase family.</text>
</comment>
<feature type="compositionally biased region" description="Low complexity" evidence="9">
    <location>
        <begin position="1053"/>
        <end position="1063"/>
    </location>
</feature>
<keyword evidence="3 8" id="KW-0560">Oxidoreductase</keyword>
<evidence type="ECO:0000256" key="3">
    <source>
        <dbReference type="ARBA" id="ARBA00023002"/>
    </source>
</evidence>
<dbReference type="InterPro" id="IPR029510">
    <property type="entry name" value="Ald_DH_CS_GLU"/>
</dbReference>
<feature type="domain" description="Proline dehydrogenase" evidence="11">
    <location>
        <begin position="123"/>
        <end position="412"/>
    </location>
</feature>
<dbReference type="InterPro" id="IPR016163">
    <property type="entry name" value="Ald_DH_C"/>
</dbReference>
<dbReference type="GO" id="GO:0003700">
    <property type="term" value="F:DNA-binding transcription factor activity"/>
    <property type="evidence" value="ECO:0007669"/>
    <property type="project" value="InterPro"/>
</dbReference>
<evidence type="ECO:0000256" key="6">
    <source>
        <dbReference type="PIRSR" id="PIRSR000197-1"/>
    </source>
</evidence>
<keyword evidence="13" id="KW-1185">Reference proteome</keyword>
<dbReference type="Proteomes" id="UP000516117">
    <property type="component" value="Chromosome"/>
</dbReference>
<dbReference type="Pfam" id="PF01619">
    <property type="entry name" value="Pro_dh"/>
    <property type="match status" value="1"/>
</dbReference>
<dbReference type="SUPFAM" id="SSF53720">
    <property type="entry name" value="ALDH-like"/>
    <property type="match status" value="1"/>
</dbReference>
<dbReference type="InterPro" id="IPR050485">
    <property type="entry name" value="Proline_metab_enzyme"/>
</dbReference>
<dbReference type="PANTHER" id="PTHR42862:SF1">
    <property type="entry name" value="DELTA-1-PYRROLINE-5-CARBOXYLATE DEHYDROGENASE 2, ISOFORM A-RELATED"/>
    <property type="match status" value="1"/>
</dbReference>
<feature type="domain" description="Aldehyde dehydrogenase" evidence="10">
    <location>
        <begin position="497"/>
        <end position="905"/>
    </location>
</feature>
<keyword evidence="4" id="KW-0520">NAD</keyword>
<dbReference type="Pfam" id="PF00171">
    <property type="entry name" value="Aldedh"/>
    <property type="match status" value="1"/>
</dbReference>
<dbReference type="PROSITE" id="PS00687">
    <property type="entry name" value="ALDEHYDE_DEHYDR_GLU"/>
    <property type="match status" value="1"/>
</dbReference>
<dbReference type="RefSeq" id="WP_187721640.1">
    <property type="nucleotide sequence ID" value="NZ_CP060789.1"/>
</dbReference>
<dbReference type="InterPro" id="IPR029041">
    <property type="entry name" value="FAD-linked_oxidoreductase-like"/>
</dbReference>
<gene>
    <name evidence="12" type="ORF">H9L22_03685</name>
</gene>
<name>A0A7H0H7L9_9ACTN</name>
<dbReference type="InterPro" id="IPR016162">
    <property type="entry name" value="Ald_DH_N"/>
</dbReference>
<feature type="active site" evidence="6 7">
    <location>
        <position position="693"/>
    </location>
</feature>
<evidence type="ECO:0000256" key="8">
    <source>
        <dbReference type="RuleBase" id="RU003345"/>
    </source>
</evidence>
<evidence type="ECO:0000313" key="13">
    <source>
        <dbReference type="Proteomes" id="UP000516117"/>
    </source>
</evidence>
<accession>A0A7H0H7L9</accession>
<evidence type="ECO:0000256" key="5">
    <source>
        <dbReference type="ARBA" id="ARBA00048142"/>
    </source>
</evidence>
<dbReference type="InterPro" id="IPR016160">
    <property type="entry name" value="Ald_DH_CS_CYS"/>
</dbReference>
<comment type="pathway">
    <text evidence="1">Amino-acid degradation; L-proline degradation into L-glutamate; L-glutamate from L-proline: step 2/2.</text>
</comment>
<comment type="catalytic activity">
    <reaction evidence="5">
        <text>L-glutamate 5-semialdehyde + NAD(+) + H2O = L-glutamate + NADH + 2 H(+)</text>
        <dbReference type="Rhea" id="RHEA:30235"/>
        <dbReference type="ChEBI" id="CHEBI:15377"/>
        <dbReference type="ChEBI" id="CHEBI:15378"/>
        <dbReference type="ChEBI" id="CHEBI:29985"/>
        <dbReference type="ChEBI" id="CHEBI:57540"/>
        <dbReference type="ChEBI" id="CHEBI:57945"/>
        <dbReference type="ChEBI" id="CHEBI:58066"/>
        <dbReference type="EC" id="1.2.1.88"/>
    </reaction>
</comment>
<dbReference type="GO" id="GO:0010133">
    <property type="term" value="P:L-proline catabolic process to L-glutamate"/>
    <property type="evidence" value="ECO:0007669"/>
    <property type="project" value="InterPro"/>
</dbReference>
<dbReference type="KEGG" id="tdf:H9L22_03685"/>
<dbReference type="SUPFAM" id="SSF51730">
    <property type="entry name" value="FAD-linked oxidoreductase"/>
    <property type="match status" value="1"/>
</dbReference>
<dbReference type="InterPro" id="IPR015590">
    <property type="entry name" value="Aldehyde_DH_dom"/>
</dbReference>
<evidence type="ECO:0000256" key="1">
    <source>
        <dbReference type="ARBA" id="ARBA00004786"/>
    </source>
</evidence>
<sequence>MAVTPAPLDVSSAAATARRWAHACRDLPEPPSARLLGDALAQPGGLDFTLAFVDEVMRPEDPRVAAAALARLAASPPDFLPAPLALALRGAAAAPRAALPVARRAFRALVGDLVVDVGGPLPRTLRRLRRGGVRLNLNLLGEAVLGDDHAQQRLARTRRLLELDGVDHVSIKVSAVLGQRSAWGHADAVDQAVRRLRPLYAAAARAGCFVNLDMEEYRDLHLTLDVFRRLLSLPGLERLDAGIAVQTYLRESDLVLAELDAFARRRAAAGGRPIRVRLVKGANLAMELVTAELRGWPSPVLGSKLDTDASFLSALGRCLRPGAVDRLRIGVASHNVFSLAAAHTLARARGVEAGTELEMLAGMAPRLQRVVGAEVGAPRLYVPLVPAAEYGAAVSYLARRLEENAAPENFMSGASRLGSDPAFLEREEARFLAAAAHSPALAAAWVVQERQQAGPGFRNAADTDTTTPSGAAWADAVRGALPARRLGARTTLDSTITTTAQVSTILDRAAREGGAWSAVPAGQRADVLRAVARSLEAVRRRLVTVACDDAGKLPEQADAEVSEAVDFATYYASLATEVVPGARQLPPRVTVVASPWNFPIAIPLGGVAAALAVGSAVVLKPAPSARRVAAVLAESLWDAGVPRGLLQLAVLDDGPLGRDLITDTRVEQVLLTGSAETAELFRTWRPGLPLLAETSGKNAIIVTPAADLDLAAADLVSSAFGHSGQKCSAASLGILVGSVARSARFLDQLVDAAASLRVGTARDPGAQVGPLTEEPGEKLLRGLTQLEPGQRWLLEPHLLGERLWRPGIRAGVRPGSEFHRAEYFGPVLGLMAAPDLATAIAWANDTAFGLTSGIHSLDPTEVQEWLDGVRAGNLYVNRPITGAIVRRQPFGGWKRSVVGPSAKAGGPNHLAALGTWVPTPVAVDPDAHPTDARLARLQREAAAVLDGDALARLGTVLSGDEREARARFGALHDPSGLVAEVNVLRYRPATVTVRVEDATADAVLREAGAAVALGRRPPSPSGASPPVTCGESSSRSACRSPSSTTLPSMRAPSAGSGTSGAATYPSRWAAGST</sequence>
<evidence type="ECO:0000259" key="10">
    <source>
        <dbReference type="Pfam" id="PF00171"/>
    </source>
</evidence>
<dbReference type="EMBL" id="CP060789">
    <property type="protein sequence ID" value="QNP56535.1"/>
    <property type="molecule type" value="Genomic_DNA"/>
</dbReference>
<dbReference type="PANTHER" id="PTHR42862">
    <property type="entry name" value="DELTA-1-PYRROLINE-5-CARBOXYLATE DEHYDROGENASE 1, ISOFORM A-RELATED"/>
    <property type="match status" value="1"/>
</dbReference>
<feature type="compositionally biased region" description="Low complexity" evidence="9">
    <location>
        <begin position="1021"/>
        <end position="1043"/>
    </location>
</feature>
<dbReference type="PROSITE" id="PS00070">
    <property type="entry name" value="ALDEHYDE_DEHYDR_CYS"/>
    <property type="match status" value="1"/>
</dbReference>
<feature type="active site" evidence="6">
    <location>
        <position position="727"/>
    </location>
</feature>
<protein>
    <recommendedName>
        <fullName evidence="2">L-glutamate gamma-semialdehyde dehydrogenase</fullName>
        <ecNumber evidence="2">1.2.1.88</ecNumber>
    </recommendedName>
</protein>
<dbReference type="InterPro" id="IPR002872">
    <property type="entry name" value="Proline_DH_dom"/>
</dbReference>
<dbReference type="EC" id="1.2.1.88" evidence="2"/>
<evidence type="ECO:0000256" key="7">
    <source>
        <dbReference type="PROSITE-ProRule" id="PRU10007"/>
    </source>
</evidence>
<feature type="region of interest" description="Disordered" evidence="9">
    <location>
        <begin position="1013"/>
        <end position="1073"/>
    </location>
</feature>
<dbReference type="Gene3D" id="3.40.605.10">
    <property type="entry name" value="Aldehyde Dehydrogenase, Chain A, domain 1"/>
    <property type="match status" value="1"/>
</dbReference>
<dbReference type="PIRSF" id="PIRSF000197">
    <property type="entry name" value="Bifunct_PutA"/>
    <property type="match status" value="1"/>
</dbReference>
<dbReference type="Gene3D" id="3.40.309.10">
    <property type="entry name" value="Aldehyde Dehydrogenase, Chain A, domain 2"/>
    <property type="match status" value="1"/>
</dbReference>
<proteinExistence type="inferred from homology"/>
<evidence type="ECO:0000256" key="4">
    <source>
        <dbReference type="ARBA" id="ARBA00023027"/>
    </source>
</evidence>
<dbReference type="GO" id="GO:0004657">
    <property type="term" value="F:proline dehydrogenase activity"/>
    <property type="evidence" value="ECO:0007669"/>
    <property type="project" value="InterPro"/>
</dbReference>
<dbReference type="Gene3D" id="3.20.20.220">
    <property type="match status" value="1"/>
</dbReference>
<evidence type="ECO:0000313" key="12">
    <source>
        <dbReference type="EMBL" id="QNP56535.1"/>
    </source>
</evidence>
<evidence type="ECO:0000259" key="11">
    <source>
        <dbReference type="Pfam" id="PF01619"/>
    </source>
</evidence>
<dbReference type="InterPro" id="IPR016161">
    <property type="entry name" value="Ald_DH/histidinol_DH"/>
</dbReference>
<dbReference type="InterPro" id="IPR025703">
    <property type="entry name" value="Bifunct_PutA"/>
</dbReference>
<reference evidence="12 13" key="1">
    <citation type="submission" date="2020-08" db="EMBL/GenBank/DDBJ databases">
        <title>Genome sequence of Tessaracoccus defluvii JCM 17540T.</title>
        <authorList>
            <person name="Hyun D.-W."/>
            <person name="Bae J.-W."/>
        </authorList>
    </citation>
    <scope>NUCLEOTIDE SEQUENCE [LARGE SCALE GENOMIC DNA]</scope>
    <source>
        <strain evidence="12 13">JCM 17540</strain>
    </source>
</reference>
<dbReference type="GO" id="GO:0009898">
    <property type="term" value="C:cytoplasmic side of plasma membrane"/>
    <property type="evidence" value="ECO:0007669"/>
    <property type="project" value="TreeGrafter"/>
</dbReference>
<evidence type="ECO:0000256" key="9">
    <source>
        <dbReference type="SAM" id="MobiDB-lite"/>
    </source>
</evidence>
<organism evidence="12 13">
    <name type="scientific">Tessaracoccus defluvii</name>
    <dbReference type="NCBI Taxonomy" id="1285901"/>
    <lineage>
        <taxon>Bacteria</taxon>
        <taxon>Bacillati</taxon>
        <taxon>Actinomycetota</taxon>
        <taxon>Actinomycetes</taxon>
        <taxon>Propionibacteriales</taxon>
        <taxon>Propionibacteriaceae</taxon>
        <taxon>Tessaracoccus</taxon>
    </lineage>
</organism>
<evidence type="ECO:0000256" key="2">
    <source>
        <dbReference type="ARBA" id="ARBA00012884"/>
    </source>
</evidence>
<dbReference type="GO" id="GO:0003842">
    <property type="term" value="F:L-glutamate gamma-semialdehyde dehydrogenase activity"/>
    <property type="evidence" value="ECO:0007669"/>
    <property type="project" value="UniProtKB-EC"/>
</dbReference>
<dbReference type="AlphaFoldDB" id="A0A7H0H7L9"/>